<dbReference type="AlphaFoldDB" id="X1PPW7"/>
<accession>X1PPW7</accession>
<reference evidence="1" key="1">
    <citation type="journal article" date="2014" name="Front. Microbiol.">
        <title>High frequency of phylogenetically diverse reductive dehalogenase-homologous genes in deep subseafloor sedimentary metagenomes.</title>
        <authorList>
            <person name="Kawai M."/>
            <person name="Futagami T."/>
            <person name="Toyoda A."/>
            <person name="Takaki Y."/>
            <person name="Nishi S."/>
            <person name="Hori S."/>
            <person name="Arai W."/>
            <person name="Tsubouchi T."/>
            <person name="Morono Y."/>
            <person name="Uchiyama I."/>
            <person name="Ito T."/>
            <person name="Fujiyama A."/>
            <person name="Inagaki F."/>
            <person name="Takami H."/>
        </authorList>
    </citation>
    <scope>NUCLEOTIDE SEQUENCE</scope>
    <source>
        <strain evidence="1">Expedition CK06-06</strain>
    </source>
</reference>
<dbReference type="EMBL" id="BARV01030417">
    <property type="protein sequence ID" value="GAI41095.1"/>
    <property type="molecule type" value="Genomic_DNA"/>
</dbReference>
<protein>
    <submittedName>
        <fullName evidence="1">Uncharacterized protein</fullName>
    </submittedName>
</protein>
<proteinExistence type="predicted"/>
<name>X1PPW7_9ZZZZ</name>
<gene>
    <name evidence="1" type="ORF">S06H3_48314</name>
</gene>
<sequence>MNIATNAMERLTKMSLKTHEKLKAMGAIPYGMEKLTPAQQKQMFDNLTPQKLEQLILQHGEAEVNKWLAKYM</sequence>
<comment type="caution">
    <text evidence="1">The sequence shown here is derived from an EMBL/GenBank/DDBJ whole genome shotgun (WGS) entry which is preliminary data.</text>
</comment>
<organism evidence="1">
    <name type="scientific">marine sediment metagenome</name>
    <dbReference type="NCBI Taxonomy" id="412755"/>
    <lineage>
        <taxon>unclassified sequences</taxon>
        <taxon>metagenomes</taxon>
        <taxon>ecological metagenomes</taxon>
    </lineage>
</organism>
<evidence type="ECO:0000313" key="1">
    <source>
        <dbReference type="EMBL" id="GAI41095.1"/>
    </source>
</evidence>